<dbReference type="SUPFAM" id="SSF51735">
    <property type="entry name" value="NAD(P)-binding Rossmann-fold domains"/>
    <property type="match status" value="1"/>
</dbReference>
<dbReference type="EMBL" id="LNQE01001364">
    <property type="protein sequence ID" value="KUG18754.1"/>
    <property type="molecule type" value="Genomic_DNA"/>
</dbReference>
<dbReference type="AlphaFoldDB" id="A0A0W8FDP7"/>
<dbReference type="InterPro" id="IPR051450">
    <property type="entry name" value="Gfo/Idh/MocA_Oxidoreductases"/>
</dbReference>
<dbReference type="Gene3D" id="3.30.360.10">
    <property type="entry name" value="Dihydrodipicolinate Reductase, domain 2"/>
    <property type="match status" value="1"/>
</dbReference>
<dbReference type="PANTHER" id="PTHR43377">
    <property type="entry name" value="BILIVERDIN REDUCTASE A"/>
    <property type="match status" value="1"/>
</dbReference>
<proteinExistence type="predicted"/>
<dbReference type="PANTHER" id="PTHR43377:SF1">
    <property type="entry name" value="BILIVERDIN REDUCTASE A"/>
    <property type="match status" value="1"/>
</dbReference>
<gene>
    <name evidence="2" type="ORF">ASZ90_011549</name>
</gene>
<comment type="caution">
    <text evidence="2">The sequence shown here is derived from an EMBL/GenBank/DDBJ whole genome shotgun (WGS) entry which is preliminary data.</text>
</comment>
<dbReference type="InterPro" id="IPR000683">
    <property type="entry name" value="Gfo/Idh/MocA-like_OxRdtase_N"/>
</dbReference>
<dbReference type="InterPro" id="IPR036291">
    <property type="entry name" value="NAD(P)-bd_dom_sf"/>
</dbReference>
<dbReference type="Gene3D" id="3.40.50.720">
    <property type="entry name" value="NAD(P)-binding Rossmann-like Domain"/>
    <property type="match status" value="1"/>
</dbReference>
<accession>A0A0W8FDP7</accession>
<feature type="domain" description="Gfo/Idh/MocA-like oxidoreductase N-terminal" evidence="1">
    <location>
        <begin position="2"/>
        <end position="115"/>
    </location>
</feature>
<evidence type="ECO:0000313" key="2">
    <source>
        <dbReference type="EMBL" id="KUG18754.1"/>
    </source>
</evidence>
<name>A0A0W8FDP7_9ZZZZ</name>
<reference evidence="2" key="1">
    <citation type="journal article" date="2015" name="Proc. Natl. Acad. Sci. U.S.A.">
        <title>Networks of energetic and metabolic interactions define dynamics in microbial communities.</title>
        <authorList>
            <person name="Embree M."/>
            <person name="Liu J.K."/>
            <person name="Al-Bassam M.M."/>
            <person name="Zengler K."/>
        </authorList>
    </citation>
    <scope>NUCLEOTIDE SEQUENCE</scope>
</reference>
<protein>
    <submittedName>
        <fullName evidence="2">Nadh-dependent dehydrogenase-like</fullName>
    </submittedName>
</protein>
<evidence type="ECO:0000259" key="1">
    <source>
        <dbReference type="Pfam" id="PF01408"/>
    </source>
</evidence>
<sequence length="311" mass="34961">MDVGVIGVGAMGKNHVRVYSELKGVDTVYVYDPISENAQRASDLATVCSSPEELLARAEAVSVCVPTRYHFDTASKVINAGVNCLIEKPITMTVQEAERLLGLIEKTDLVVGVGHIERFNPIVEEIKKIAERPDYVSIKRHNPTSNRITDASVVEDLMIHDIDIVFNVLFKGEEDYQIFSAGSRNVCEAMAVFSESVVSISASRLSSKKFRTFYVEAEEFTTEGDFMTQEVYVYRKPGKYRVEDERYMQENIIEKVLVNKVEPLKVELKTFLDCARQNKSFPVTPEEGKRNLEICERIKSGLNAKKGSISE</sequence>
<dbReference type="Pfam" id="PF01408">
    <property type="entry name" value="GFO_IDH_MocA"/>
    <property type="match status" value="1"/>
</dbReference>
<organism evidence="2">
    <name type="scientific">hydrocarbon metagenome</name>
    <dbReference type="NCBI Taxonomy" id="938273"/>
    <lineage>
        <taxon>unclassified sequences</taxon>
        <taxon>metagenomes</taxon>
        <taxon>ecological metagenomes</taxon>
    </lineage>
</organism>
<dbReference type="GO" id="GO:0000166">
    <property type="term" value="F:nucleotide binding"/>
    <property type="evidence" value="ECO:0007669"/>
    <property type="project" value="InterPro"/>
</dbReference>